<gene>
    <name evidence="1" type="ORF">H3H32_14475</name>
</gene>
<dbReference type="AlphaFoldDB" id="A0A7G5H756"/>
<organism evidence="1 2">
    <name type="scientific">Spirosoma foliorum</name>
    <dbReference type="NCBI Taxonomy" id="2710596"/>
    <lineage>
        <taxon>Bacteria</taxon>
        <taxon>Pseudomonadati</taxon>
        <taxon>Bacteroidota</taxon>
        <taxon>Cytophagia</taxon>
        <taxon>Cytophagales</taxon>
        <taxon>Cytophagaceae</taxon>
        <taxon>Spirosoma</taxon>
    </lineage>
</organism>
<keyword evidence="1" id="KW-0560">Oxidoreductase</keyword>
<reference evidence="1 2" key="1">
    <citation type="submission" date="2020-07" db="EMBL/GenBank/DDBJ databases">
        <title>Spirosoma foliorum sp. nov., isolated from the leaves on the Nejang mountain Korea, Republic of.</title>
        <authorList>
            <person name="Ho H."/>
            <person name="Lee Y.-J."/>
            <person name="Nurcahyanto D.-A."/>
            <person name="Kim S.-G."/>
        </authorList>
    </citation>
    <scope>NUCLEOTIDE SEQUENCE [LARGE SCALE GENOMIC DNA]</scope>
    <source>
        <strain evidence="1 2">PL0136</strain>
    </source>
</reference>
<dbReference type="Gene3D" id="2.60.120.620">
    <property type="entry name" value="q2cbj1_9rhob like domain"/>
    <property type="match status" value="1"/>
</dbReference>
<protein>
    <submittedName>
        <fullName evidence="1">Phytanoyl-CoA dioxygenase</fullName>
    </submittedName>
</protein>
<sequence>MENTLDHQQIQDFIQQGFVRIDRAFSTSLAEACRTILWADTGCDPNDPTTWTSPVIRLGNYDQEPFRQAANTPRLLNAFDQLVGPGQWQPLTSLGTFPIRFPSPVDPADTGWHIDVSFAMEDDDPTDFLSWRANVVSKGRSLLMLFLFSTITENDAPTRIRVGSHVDIARQLEPAGEVGLSLRELAANGFDETADLPEVLATGEAGTVYLCHPFLVHAAQPHHGIHPRFLAQPPLLPAHPFQLERANGHYSPVEQAIRLALRLA</sequence>
<dbReference type="KEGG" id="sfol:H3H32_14475"/>
<dbReference type="SUPFAM" id="SSF51197">
    <property type="entry name" value="Clavaminate synthase-like"/>
    <property type="match status" value="1"/>
</dbReference>
<keyword evidence="2" id="KW-1185">Reference proteome</keyword>
<keyword evidence="1" id="KW-0223">Dioxygenase</keyword>
<evidence type="ECO:0000313" key="1">
    <source>
        <dbReference type="EMBL" id="QMW06948.1"/>
    </source>
</evidence>
<proteinExistence type="predicted"/>
<name>A0A7G5H756_9BACT</name>
<dbReference type="GO" id="GO:0051213">
    <property type="term" value="F:dioxygenase activity"/>
    <property type="evidence" value="ECO:0007669"/>
    <property type="project" value="UniProtKB-KW"/>
</dbReference>
<accession>A0A7G5H756</accession>
<dbReference type="EMBL" id="CP059732">
    <property type="protein sequence ID" value="QMW06948.1"/>
    <property type="molecule type" value="Genomic_DNA"/>
</dbReference>
<evidence type="ECO:0000313" key="2">
    <source>
        <dbReference type="Proteomes" id="UP000515369"/>
    </source>
</evidence>
<dbReference type="Proteomes" id="UP000515369">
    <property type="component" value="Chromosome"/>
</dbReference>